<dbReference type="PANTHER" id="PTHR38978:SF2">
    <property type="entry name" value="DUF2787 DOMAIN-CONTAINING PROTEIN"/>
    <property type="match status" value="1"/>
</dbReference>
<dbReference type="Proteomes" id="UP001205357">
    <property type="component" value="Unassembled WGS sequence"/>
</dbReference>
<evidence type="ECO:0000313" key="1">
    <source>
        <dbReference type="EMBL" id="MCS2162848.1"/>
    </source>
</evidence>
<dbReference type="PANTHER" id="PTHR38978">
    <property type="entry name" value="DUF2787 DOMAIN-CONTAINING PROTEIN"/>
    <property type="match status" value="1"/>
</dbReference>
<keyword evidence="2" id="KW-1185">Reference proteome</keyword>
<evidence type="ECO:0000313" key="2">
    <source>
        <dbReference type="Proteomes" id="UP001205357"/>
    </source>
</evidence>
<reference evidence="1 2" key="1">
    <citation type="submission" date="2022-04" db="EMBL/GenBank/DDBJ databases">
        <title>Proposal of a three novel species of Scandinavium, Scandinavium hiltneri, Scandinavium manionii, Scandinavium tedordense.</title>
        <authorList>
            <person name="Maddock D.W."/>
            <person name="Brady C.L."/>
            <person name="Denman S."/>
            <person name="Arnold D."/>
        </authorList>
    </citation>
    <scope>NUCLEOTIDE SEQUENCE [LARGE SCALE GENOMIC DNA]</scope>
    <source>
        <strain evidence="1 2">H11S7</strain>
    </source>
</reference>
<dbReference type="Pfam" id="PF10980">
    <property type="entry name" value="DUF2787"/>
    <property type="match status" value="1"/>
</dbReference>
<sequence length="113" mass="13523">MTLSGVIDSMKTDVTLNFRDQQYSAENGGFHPVEIRLVRRNNEWHFDYLTDFSYMGRVYPELEKEFDVSWSMGYIWYYVMGDIDAEEGGELFELWQRNFIQYWKVGIYTVTVS</sequence>
<name>A0ABT2E4N8_9ENTR</name>
<dbReference type="InterPro" id="IPR021248">
    <property type="entry name" value="DUF2787"/>
</dbReference>
<proteinExistence type="predicted"/>
<dbReference type="EMBL" id="JALIGE010000075">
    <property type="protein sequence ID" value="MCS2162848.1"/>
    <property type="molecule type" value="Genomic_DNA"/>
</dbReference>
<dbReference type="Gene3D" id="3.10.450.430">
    <property type="entry name" value="Protein of unknown function DUF2787"/>
    <property type="match status" value="1"/>
</dbReference>
<comment type="caution">
    <text evidence="1">The sequence shown here is derived from an EMBL/GenBank/DDBJ whole genome shotgun (WGS) entry which is preliminary data.</text>
</comment>
<organism evidence="1 2">
    <name type="scientific">Scandinavium hiltneri</name>
    <dbReference type="NCBI Taxonomy" id="2926519"/>
    <lineage>
        <taxon>Bacteria</taxon>
        <taxon>Pseudomonadati</taxon>
        <taxon>Pseudomonadota</taxon>
        <taxon>Gammaproteobacteria</taxon>
        <taxon>Enterobacterales</taxon>
        <taxon>Enterobacteriaceae</taxon>
        <taxon>Scandinavium</taxon>
    </lineage>
</organism>
<accession>A0ABT2E4N8</accession>
<protein>
    <submittedName>
        <fullName evidence="1">DUF2787 domain-containing protein</fullName>
    </submittedName>
</protein>
<gene>
    <name evidence="1" type="ORF">MUU47_17320</name>
</gene>